<dbReference type="RefSeq" id="WP_184073197.1">
    <property type="nucleotide sequence ID" value="NZ_JACHDS010000001.1"/>
</dbReference>
<comment type="subcellular location">
    <subcellularLocation>
        <location evidence="1">Membrane</location>
        <topology evidence="1">Multi-pass membrane protein</topology>
    </subcellularLocation>
</comment>
<keyword evidence="8" id="KW-1185">Reference proteome</keyword>
<feature type="transmembrane region" description="Helical" evidence="5">
    <location>
        <begin position="118"/>
        <end position="144"/>
    </location>
</feature>
<feature type="transmembrane region" description="Helical" evidence="5">
    <location>
        <begin position="243"/>
        <end position="263"/>
    </location>
</feature>
<accession>A0A7W9YE67</accession>
<evidence type="ECO:0000313" key="8">
    <source>
        <dbReference type="Proteomes" id="UP000546642"/>
    </source>
</evidence>
<dbReference type="GO" id="GO:0016020">
    <property type="term" value="C:membrane"/>
    <property type="evidence" value="ECO:0007669"/>
    <property type="project" value="UniProtKB-SubCell"/>
</dbReference>
<dbReference type="AlphaFoldDB" id="A0A7W9YE67"/>
<keyword evidence="2 5" id="KW-0812">Transmembrane</keyword>
<feature type="transmembrane region" description="Helical" evidence="5">
    <location>
        <begin position="78"/>
        <end position="97"/>
    </location>
</feature>
<dbReference type="InterPro" id="IPR013525">
    <property type="entry name" value="ABC2_TM"/>
</dbReference>
<dbReference type="PANTHER" id="PTHR43229:SF3">
    <property type="entry name" value="ABC-TYPE MULTIDRUG TRANSPORT SYSTEM, PERMEASE COMPONENT"/>
    <property type="match status" value="1"/>
</dbReference>
<sequence>MSETAVRAREEERARPGVPDRAARGTTVWILLRWTMAQTGAMLPLFLVVQAAIAGAVVIGFGLLIPDIDTPTAELLSTGAPTILILVIGLVLCPWGVAGARTSGTLTYQRALPVPRPLLLVSDLVVWVVIALPSIPVTVLVAHLRYGIDYSFDWPLLAGVFVLATVMAVSVGYAIAVLLPPMMSQLVSQVMVFFVMLFSPITFPKDQLPDWFQAVHNVLPFQAAADLLRAGLLSDRFEVSGKALAVLAVWCLVGLAVSVRSIIRRS</sequence>
<evidence type="ECO:0000313" key="7">
    <source>
        <dbReference type="EMBL" id="MBB6170503.1"/>
    </source>
</evidence>
<keyword evidence="4 5" id="KW-0472">Membrane</keyword>
<evidence type="ECO:0000256" key="2">
    <source>
        <dbReference type="ARBA" id="ARBA00022692"/>
    </source>
</evidence>
<protein>
    <submittedName>
        <fullName evidence="7">ABC-2 type transport system permease protein</fullName>
    </submittedName>
</protein>
<dbReference type="GO" id="GO:0140359">
    <property type="term" value="F:ABC-type transporter activity"/>
    <property type="evidence" value="ECO:0007669"/>
    <property type="project" value="InterPro"/>
</dbReference>
<feature type="domain" description="ABC-2 type transporter transmembrane" evidence="6">
    <location>
        <begin position="31"/>
        <end position="232"/>
    </location>
</feature>
<dbReference type="Proteomes" id="UP000546642">
    <property type="component" value="Unassembled WGS sequence"/>
</dbReference>
<feature type="transmembrane region" description="Helical" evidence="5">
    <location>
        <begin position="186"/>
        <end position="203"/>
    </location>
</feature>
<evidence type="ECO:0000256" key="4">
    <source>
        <dbReference type="ARBA" id="ARBA00023136"/>
    </source>
</evidence>
<feature type="transmembrane region" description="Helical" evidence="5">
    <location>
        <begin position="43"/>
        <end position="66"/>
    </location>
</feature>
<keyword evidence="3 5" id="KW-1133">Transmembrane helix</keyword>
<organism evidence="7 8">
    <name type="scientific">Nocardiopsis mwathae</name>
    <dbReference type="NCBI Taxonomy" id="1472723"/>
    <lineage>
        <taxon>Bacteria</taxon>
        <taxon>Bacillati</taxon>
        <taxon>Actinomycetota</taxon>
        <taxon>Actinomycetes</taxon>
        <taxon>Streptosporangiales</taxon>
        <taxon>Nocardiopsidaceae</taxon>
        <taxon>Nocardiopsis</taxon>
    </lineage>
</organism>
<reference evidence="7 8" key="1">
    <citation type="submission" date="2020-08" db="EMBL/GenBank/DDBJ databases">
        <title>Sequencing the genomes of 1000 actinobacteria strains.</title>
        <authorList>
            <person name="Klenk H.-P."/>
        </authorList>
    </citation>
    <scope>NUCLEOTIDE SEQUENCE [LARGE SCALE GENOMIC DNA]</scope>
    <source>
        <strain evidence="7 8">DSM 46659</strain>
    </source>
</reference>
<dbReference type="InterPro" id="IPR051784">
    <property type="entry name" value="Nod_factor_ABC_transporter"/>
</dbReference>
<name>A0A7W9YE67_9ACTN</name>
<comment type="caution">
    <text evidence="7">The sequence shown here is derived from an EMBL/GenBank/DDBJ whole genome shotgun (WGS) entry which is preliminary data.</text>
</comment>
<evidence type="ECO:0000259" key="6">
    <source>
        <dbReference type="Pfam" id="PF01061"/>
    </source>
</evidence>
<dbReference type="EMBL" id="JACHDS010000001">
    <property type="protein sequence ID" value="MBB6170503.1"/>
    <property type="molecule type" value="Genomic_DNA"/>
</dbReference>
<dbReference type="PANTHER" id="PTHR43229">
    <property type="entry name" value="NODULATION PROTEIN J"/>
    <property type="match status" value="1"/>
</dbReference>
<dbReference type="Pfam" id="PF01061">
    <property type="entry name" value="ABC2_membrane"/>
    <property type="match status" value="1"/>
</dbReference>
<feature type="transmembrane region" description="Helical" evidence="5">
    <location>
        <begin position="156"/>
        <end position="179"/>
    </location>
</feature>
<evidence type="ECO:0000256" key="3">
    <source>
        <dbReference type="ARBA" id="ARBA00022989"/>
    </source>
</evidence>
<evidence type="ECO:0000256" key="5">
    <source>
        <dbReference type="SAM" id="Phobius"/>
    </source>
</evidence>
<evidence type="ECO:0000256" key="1">
    <source>
        <dbReference type="ARBA" id="ARBA00004141"/>
    </source>
</evidence>
<gene>
    <name evidence="7" type="ORF">HNR23_000563</name>
</gene>
<proteinExistence type="predicted"/>